<keyword evidence="1" id="KW-0677">Repeat</keyword>
<accession>A4U3I1</accession>
<feature type="repeat" description="TPR" evidence="3">
    <location>
        <begin position="413"/>
        <end position="446"/>
    </location>
</feature>
<feature type="chain" id="PRO_5002674469" evidence="4">
    <location>
        <begin position="24"/>
        <end position="571"/>
    </location>
</feature>
<dbReference type="Pfam" id="PF13414">
    <property type="entry name" value="TPR_11"/>
    <property type="match status" value="1"/>
</dbReference>
<name>A4U3I1_9PROT</name>
<dbReference type="InterPro" id="IPR051012">
    <property type="entry name" value="CellSynth/LPSAsmb/PSIAsmb"/>
</dbReference>
<organism evidence="5">
    <name type="scientific">Magnetospirillum gryphiswaldense</name>
    <dbReference type="NCBI Taxonomy" id="55518"/>
    <lineage>
        <taxon>Bacteria</taxon>
        <taxon>Pseudomonadati</taxon>
        <taxon>Pseudomonadota</taxon>
        <taxon>Alphaproteobacteria</taxon>
        <taxon>Rhodospirillales</taxon>
        <taxon>Rhodospirillaceae</taxon>
        <taxon>Magnetospirillum</taxon>
    </lineage>
</organism>
<evidence type="ECO:0000256" key="1">
    <source>
        <dbReference type="ARBA" id="ARBA00022737"/>
    </source>
</evidence>
<keyword evidence="4" id="KW-0732">Signal</keyword>
<dbReference type="PANTHER" id="PTHR45586:SF1">
    <property type="entry name" value="LIPOPOLYSACCHARIDE ASSEMBLY PROTEIN B"/>
    <property type="match status" value="1"/>
</dbReference>
<evidence type="ECO:0000256" key="2">
    <source>
        <dbReference type="ARBA" id="ARBA00022803"/>
    </source>
</evidence>
<protein>
    <submittedName>
        <fullName evidence="5">TPR repeat</fullName>
    </submittedName>
</protein>
<feature type="repeat" description="TPR" evidence="3">
    <location>
        <begin position="516"/>
        <end position="549"/>
    </location>
</feature>
<gene>
    <name evidence="5" type="ORF">MGR_2020</name>
</gene>
<feature type="repeat" description="TPR" evidence="3">
    <location>
        <begin position="482"/>
        <end position="515"/>
    </location>
</feature>
<evidence type="ECO:0000256" key="4">
    <source>
        <dbReference type="SAM" id="SignalP"/>
    </source>
</evidence>
<dbReference type="EMBL" id="CU459003">
    <property type="protein sequence ID" value="CAM77438.1"/>
    <property type="molecule type" value="Genomic_DNA"/>
</dbReference>
<dbReference type="AlphaFoldDB" id="A4U3I1"/>
<dbReference type="Pfam" id="PF13181">
    <property type="entry name" value="TPR_8"/>
    <property type="match status" value="1"/>
</dbReference>
<dbReference type="Pfam" id="PF13174">
    <property type="entry name" value="TPR_6"/>
    <property type="match status" value="1"/>
</dbReference>
<dbReference type="SUPFAM" id="SSF48452">
    <property type="entry name" value="TPR-like"/>
    <property type="match status" value="2"/>
</dbReference>
<dbReference type="InterPro" id="IPR019734">
    <property type="entry name" value="TPR_rpt"/>
</dbReference>
<dbReference type="Pfam" id="PF13432">
    <property type="entry name" value="TPR_16"/>
    <property type="match status" value="1"/>
</dbReference>
<dbReference type="PANTHER" id="PTHR45586">
    <property type="entry name" value="TPR REPEAT-CONTAINING PROTEIN PA4667"/>
    <property type="match status" value="1"/>
</dbReference>
<reference evidence="5" key="1">
    <citation type="journal article" date="2007" name="J. Bacteriol.">
        <title>Comparative genome analysis of four magnetotactic bacteria reveals a complex set of group-specific genes implicated in magnetosome biomineralization and function.</title>
        <authorList>
            <person name="Richter M."/>
            <person name="Kube M."/>
            <person name="Bazylinski D.A."/>
            <person name="Lombardot T."/>
            <person name="Gloeckner F.O."/>
            <person name="Reinhardt R."/>
            <person name="Schueler D."/>
        </authorList>
    </citation>
    <scope>NUCLEOTIDE SEQUENCE</scope>
    <source>
        <strain evidence="5">MSR-1</strain>
    </source>
</reference>
<feature type="signal peptide" evidence="4">
    <location>
        <begin position="1"/>
        <end position="23"/>
    </location>
</feature>
<sequence length="571" mass="61847">MAPMRWAAMAMVAALAASCSPQGSNPNGSGRDDRPMIVVGRSGLGAFLAGRLAQGQGDTAAAADYYAAALSRDPDNGDLLQRAFTLMVTEGRMDGAVPMARRLQDLDSESAMPVLVSGLADVHDGLLVQAESRFAALPRRGLNGLVGPLMSAWALAGQGRTDQALAALEPLAQSKGFAGVKAYHSGLINDLAGRHDAAEVAFSEALAGQLSIRGIEAAGSLYQRRNRSDQARHLYERYQQEHPDTLLFDGNALLKAGPALAPAVPDAQSGMAEALFDVASLMRQGNGQEAAVVFARLALYMRPDFPLARAILGDMLSAQDRLDAANLVYGGIAPDAAAYYYGQMRMAVNQEELGDTDAALTRLAKLAKDRPDSLDPLITRGDILRRKKRFAEAAEAYGAAINRIGPALSVQHWPLIYSRGICLERIKQWDRAEADFKKALELKPDQPDVLNYLGYTWVDAGINLDDGRAMLEKAASLRPRDGAIIDSLGWALYRLGDYHNAVKYLERAVELKAEDPTINDHLGDAYWQVGRQAEAMFQWRRAMGLDPEPEMIEPLKEKLRTGQVPAKPVTK</sequence>
<proteinExistence type="predicted"/>
<dbReference type="SMART" id="SM00028">
    <property type="entry name" value="TPR"/>
    <property type="match status" value="5"/>
</dbReference>
<dbReference type="InterPro" id="IPR011990">
    <property type="entry name" value="TPR-like_helical_dom_sf"/>
</dbReference>
<dbReference type="PROSITE" id="PS50005">
    <property type="entry name" value="TPR"/>
    <property type="match status" value="3"/>
</dbReference>
<evidence type="ECO:0000313" key="5">
    <source>
        <dbReference type="EMBL" id="CAM77438.1"/>
    </source>
</evidence>
<evidence type="ECO:0000256" key="3">
    <source>
        <dbReference type="PROSITE-ProRule" id="PRU00339"/>
    </source>
</evidence>
<dbReference type="PROSITE" id="PS51257">
    <property type="entry name" value="PROKAR_LIPOPROTEIN"/>
    <property type="match status" value="1"/>
</dbReference>
<keyword evidence="2 3" id="KW-0802">TPR repeat</keyword>
<dbReference type="Gene3D" id="1.25.40.10">
    <property type="entry name" value="Tetratricopeptide repeat domain"/>
    <property type="match status" value="2"/>
</dbReference>